<dbReference type="OrthoDB" id="7428944at2"/>
<gene>
    <name evidence="2" type="ORF">LPB140_06595</name>
</gene>
<evidence type="ECO:0008006" key="4">
    <source>
        <dbReference type="Google" id="ProtNLM"/>
    </source>
</evidence>
<dbReference type="Proteomes" id="UP000242561">
    <property type="component" value="Chromosome"/>
</dbReference>
<accession>A0A1L3JEX3</accession>
<keyword evidence="1" id="KW-0732">Signal</keyword>
<dbReference type="STRING" id="1913578.LPB140_06595"/>
<evidence type="ECO:0000256" key="1">
    <source>
        <dbReference type="SAM" id="SignalP"/>
    </source>
</evidence>
<dbReference type="AlphaFoldDB" id="A0A1L3JEX3"/>
<evidence type="ECO:0000313" key="3">
    <source>
        <dbReference type="Proteomes" id="UP000242561"/>
    </source>
</evidence>
<reference evidence="2 3" key="1">
    <citation type="submission" date="2016-11" db="EMBL/GenBank/DDBJ databases">
        <title>Sphingorhabdus sp. LPB0140, isolated from marine environment.</title>
        <authorList>
            <person name="Kim E."/>
            <person name="Yi H."/>
        </authorList>
    </citation>
    <scope>NUCLEOTIDE SEQUENCE [LARGE SCALE GENOMIC DNA]</scope>
    <source>
        <strain evidence="2 3">LPB0140</strain>
    </source>
</reference>
<name>A0A1L3JEX3_9SPHN</name>
<keyword evidence="3" id="KW-1185">Reference proteome</keyword>
<evidence type="ECO:0000313" key="2">
    <source>
        <dbReference type="EMBL" id="APG63664.1"/>
    </source>
</evidence>
<feature type="signal peptide" evidence="1">
    <location>
        <begin position="1"/>
        <end position="24"/>
    </location>
</feature>
<feature type="chain" id="PRO_5013312703" description="PepSY domain-containing protein" evidence="1">
    <location>
        <begin position="25"/>
        <end position="100"/>
    </location>
</feature>
<dbReference type="KEGG" id="sphl:LPB140_06595"/>
<dbReference type="EMBL" id="CP018154">
    <property type="protein sequence ID" value="APG63664.1"/>
    <property type="molecule type" value="Genomic_DNA"/>
</dbReference>
<organism evidence="2 3">
    <name type="scientific">Sphingorhabdus lutea</name>
    <dbReference type="NCBI Taxonomy" id="1913578"/>
    <lineage>
        <taxon>Bacteria</taxon>
        <taxon>Pseudomonadati</taxon>
        <taxon>Pseudomonadota</taxon>
        <taxon>Alphaproteobacteria</taxon>
        <taxon>Sphingomonadales</taxon>
        <taxon>Sphingomonadaceae</taxon>
        <taxon>Sphingorhabdus</taxon>
    </lineage>
</organism>
<proteinExistence type="predicted"/>
<sequence length="100" mass="11213">MKGAALLTLSMILLSPISATHIHAMDRQSDQNQARNQMKSGKVKSLREIEGIVIPRMGGAEYLGPEYDSIAQVYRLKFIDKGRVIFVDVDARTGQILQRR</sequence>
<protein>
    <recommendedName>
        <fullName evidence="4">PepSY domain-containing protein</fullName>
    </recommendedName>
</protein>